<evidence type="ECO:0000313" key="2">
    <source>
        <dbReference type="Proteomes" id="UP000612282"/>
    </source>
</evidence>
<sequence length="41" mass="4483">MKRETKLHAGRPSEGKVEVVGNGVQLILAQLETLIGRENPN</sequence>
<evidence type="ECO:0000313" key="1">
    <source>
        <dbReference type="EMBL" id="GID60667.1"/>
    </source>
</evidence>
<name>A0ABQ3XQI8_9ACTN</name>
<protein>
    <submittedName>
        <fullName evidence="1">Uncharacterized protein</fullName>
    </submittedName>
</protein>
<organism evidence="1 2">
    <name type="scientific">Actinoplanes couchii</name>
    <dbReference type="NCBI Taxonomy" id="403638"/>
    <lineage>
        <taxon>Bacteria</taxon>
        <taxon>Bacillati</taxon>
        <taxon>Actinomycetota</taxon>
        <taxon>Actinomycetes</taxon>
        <taxon>Micromonosporales</taxon>
        <taxon>Micromonosporaceae</taxon>
        <taxon>Actinoplanes</taxon>
    </lineage>
</organism>
<dbReference type="Proteomes" id="UP000612282">
    <property type="component" value="Unassembled WGS sequence"/>
</dbReference>
<reference evidence="1 2" key="1">
    <citation type="submission" date="2021-01" db="EMBL/GenBank/DDBJ databases">
        <title>Whole genome shotgun sequence of Actinoplanes couchii NBRC 106145.</title>
        <authorList>
            <person name="Komaki H."/>
            <person name="Tamura T."/>
        </authorList>
    </citation>
    <scope>NUCLEOTIDE SEQUENCE [LARGE SCALE GENOMIC DNA]</scope>
    <source>
        <strain evidence="1 2">NBRC 106145</strain>
    </source>
</reference>
<comment type="caution">
    <text evidence="1">The sequence shown here is derived from an EMBL/GenBank/DDBJ whole genome shotgun (WGS) entry which is preliminary data.</text>
</comment>
<dbReference type="RefSeq" id="WP_275415972.1">
    <property type="nucleotide sequence ID" value="NZ_BAAAQE010000074.1"/>
</dbReference>
<dbReference type="EMBL" id="BOMG01000111">
    <property type="protein sequence ID" value="GID60667.1"/>
    <property type="molecule type" value="Genomic_DNA"/>
</dbReference>
<proteinExistence type="predicted"/>
<accession>A0ABQ3XQI8</accession>
<keyword evidence="2" id="KW-1185">Reference proteome</keyword>
<gene>
    <name evidence="1" type="ORF">Aco03nite_090710</name>
</gene>